<dbReference type="RefSeq" id="WP_008335644.1">
    <property type="nucleotide sequence ID" value="NZ_AFRZ01000001.1"/>
</dbReference>
<accession>B6BGN6</accession>
<evidence type="ECO:0000313" key="3">
    <source>
        <dbReference type="EMBL" id="EHP29666.1"/>
    </source>
</evidence>
<dbReference type="Gene3D" id="1.10.3210.10">
    <property type="entry name" value="Hypothetical protein af1432"/>
    <property type="match status" value="1"/>
</dbReference>
<evidence type="ECO:0000259" key="2">
    <source>
        <dbReference type="PROSITE" id="PS51833"/>
    </source>
</evidence>
<reference evidence="3 4" key="1">
    <citation type="journal article" date="2012" name="Proc. Natl. Acad. Sci. U.S.A.">
        <title>Genome and physiology of a model Epsilonproteobacterium responsible for sulfide detoxification in marine oxygen depletion zones.</title>
        <authorList>
            <person name="Grote J."/>
            <person name="Schott T."/>
            <person name="Bruckner C.G."/>
            <person name="Glockner F.O."/>
            <person name="Jost G."/>
            <person name="Teeling H."/>
            <person name="Labrenz M."/>
            <person name="Jurgens K."/>
        </authorList>
    </citation>
    <scope>NUCLEOTIDE SEQUENCE [LARGE SCALE GENOMIC DNA]</scope>
    <source>
        <strain evidence="3 4">GD1</strain>
    </source>
</reference>
<dbReference type="PANTHER" id="PTHR33525">
    <property type="match status" value="1"/>
</dbReference>
<dbReference type="InterPro" id="IPR014408">
    <property type="entry name" value="dGMP_Pdiesterase_EAL/HD-GYP"/>
</dbReference>
<dbReference type="OrthoDB" id="9804751at2"/>
<dbReference type="Gene3D" id="3.20.20.450">
    <property type="entry name" value="EAL domain"/>
    <property type="match status" value="1"/>
</dbReference>
<dbReference type="eggNOG" id="COG3434">
    <property type="taxonomic scope" value="Bacteria"/>
</dbReference>
<dbReference type="HOGENOM" id="CLU_044951_1_1_7"/>
<gene>
    <name evidence="3" type="ORF">SMGD1_1142</name>
</gene>
<dbReference type="InterPro" id="IPR052340">
    <property type="entry name" value="RNase_Y/CdgJ"/>
</dbReference>
<dbReference type="PIRSF" id="PIRSF003180">
    <property type="entry name" value="DiGMPpdiest_YuxH"/>
    <property type="match status" value="1"/>
</dbReference>
<protein>
    <submittedName>
        <fullName evidence="3">Signal transduction c-di-GMP phosphodiesterase, EAL/HD-GYP region</fullName>
    </submittedName>
</protein>
<dbReference type="PANTHER" id="PTHR33525:SF4">
    <property type="entry name" value="CYCLIC DI-GMP PHOSPHODIESTERASE CDGJ"/>
    <property type="match status" value="1"/>
</dbReference>
<dbReference type="PROSITE" id="PS51833">
    <property type="entry name" value="HDOD"/>
    <property type="match status" value="1"/>
</dbReference>
<name>B6BGN6_SULGG</name>
<dbReference type="SUPFAM" id="SSF141868">
    <property type="entry name" value="EAL domain-like"/>
    <property type="match status" value="1"/>
</dbReference>
<dbReference type="STRING" id="929558.SMGD1_1142"/>
<comment type="caution">
    <text evidence="3">The sequence shown here is derived from an EMBL/GenBank/DDBJ whole genome shotgun (WGS) entry which is preliminary data.</text>
</comment>
<sequence>MENVYLGRQPILDSNGDLVAYEILYRDSTKASHISNDRFASASVISNILNKFGTSTLLGNRRAFVKVDEKFLLHDIIFSIPKEFFIFSLFEDVKMSERVVERLQQLHAKDYILAINDISLDPDSLKEYSKVYKELSYIKINVDKDIDLEMKDMISEMKAHNIKVVGSKIEDNTHYELAKEIGCEMFQGYFFAKPNIVENAKYEPSQLNVLKLYNLLINDTNIDEITSEFENNYEITVQLLRYMNSCAFHFRNRISSIHHILTLVGRQPLAQWLMLMIYSKSVSRTSKHSPLMLMVKHRTELMENILKSVNPDVKSNALGEAYFVGVLSLIDTLFSVKLERVLKDLNISDEVTNALLKDEGLLGEIYALIRDIEAFDTKSVHIFTSKYNLGTHQIEDVVLKSMEDVNSFEEAMTA</sequence>
<dbReference type="AlphaFoldDB" id="B6BGN6"/>
<proteinExistence type="predicted"/>
<dbReference type="EMBL" id="AFRZ01000001">
    <property type="protein sequence ID" value="EHP29666.1"/>
    <property type="molecule type" value="Genomic_DNA"/>
</dbReference>
<dbReference type="SMART" id="SM00052">
    <property type="entry name" value="EAL"/>
    <property type="match status" value="1"/>
</dbReference>
<dbReference type="Pfam" id="PF08668">
    <property type="entry name" value="HDOD"/>
    <property type="match status" value="1"/>
</dbReference>
<feature type="domain" description="HDOD" evidence="2">
    <location>
        <begin position="202"/>
        <end position="393"/>
    </location>
</feature>
<feature type="domain" description="EAL" evidence="1">
    <location>
        <begin position="1"/>
        <end position="208"/>
    </location>
</feature>
<dbReference type="PATRIC" id="fig|929558.5.peg.1134"/>
<dbReference type="Pfam" id="PF00563">
    <property type="entry name" value="EAL"/>
    <property type="match status" value="1"/>
</dbReference>
<organism evidence="3 4">
    <name type="scientific">Sulfurimonas gotlandica (strain DSM 19862 / JCM 16533 / GD1)</name>
    <dbReference type="NCBI Taxonomy" id="929558"/>
    <lineage>
        <taxon>Bacteria</taxon>
        <taxon>Pseudomonadati</taxon>
        <taxon>Campylobacterota</taxon>
        <taxon>Epsilonproteobacteria</taxon>
        <taxon>Campylobacterales</taxon>
        <taxon>Sulfurimonadaceae</taxon>
        <taxon>Sulfurimonas</taxon>
    </lineage>
</organism>
<keyword evidence="4" id="KW-1185">Reference proteome</keyword>
<evidence type="ECO:0000259" key="1">
    <source>
        <dbReference type="PROSITE" id="PS50883"/>
    </source>
</evidence>
<dbReference type="PROSITE" id="PS50883">
    <property type="entry name" value="EAL"/>
    <property type="match status" value="1"/>
</dbReference>
<dbReference type="InterPro" id="IPR001633">
    <property type="entry name" value="EAL_dom"/>
</dbReference>
<dbReference type="InterPro" id="IPR013976">
    <property type="entry name" value="HDOD"/>
</dbReference>
<evidence type="ECO:0000313" key="4">
    <source>
        <dbReference type="Proteomes" id="UP000006431"/>
    </source>
</evidence>
<accession>H1FYX1</accession>
<dbReference type="SUPFAM" id="SSF109604">
    <property type="entry name" value="HD-domain/PDEase-like"/>
    <property type="match status" value="1"/>
</dbReference>
<dbReference type="InterPro" id="IPR035919">
    <property type="entry name" value="EAL_sf"/>
</dbReference>
<dbReference type="Proteomes" id="UP000006431">
    <property type="component" value="Unassembled WGS sequence"/>
</dbReference>